<dbReference type="STRING" id="188872.SAMN03080602_02656"/>
<evidence type="ECO:0000313" key="2">
    <source>
        <dbReference type="EMBL" id="SMG37713.1"/>
    </source>
</evidence>
<dbReference type="EMBL" id="FXAO01000005">
    <property type="protein sequence ID" value="SMG37713.1"/>
    <property type="molecule type" value="Genomic_DNA"/>
</dbReference>
<protein>
    <submittedName>
        <fullName evidence="2">Uncharacterized protein</fullName>
    </submittedName>
</protein>
<reference evidence="3" key="1">
    <citation type="submission" date="2017-04" db="EMBL/GenBank/DDBJ databases">
        <authorList>
            <person name="Varghese N."/>
            <person name="Submissions S."/>
        </authorList>
    </citation>
    <scope>NUCLEOTIDE SEQUENCE [LARGE SCALE GENOMIC DNA]</scope>
    <source>
        <strain evidence="3">DSM 19835</strain>
    </source>
</reference>
<feature type="transmembrane region" description="Helical" evidence="1">
    <location>
        <begin position="27"/>
        <end position="48"/>
    </location>
</feature>
<proteinExistence type="predicted"/>
<organism evidence="2 3">
    <name type="scientific">Arenibacter troitsensis</name>
    <dbReference type="NCBI Taxonomy" id="188872"/>
    <lineage>
        <taxon>Bacteria</taxon>
        <taxon>Pseudomonadati</taxon>
        <taxon>Bacteroidota</taxon>
        <taxon>Flavobacteriia</taxon>
        <taxon>Flavobacteriales</taxon>
        <taxon>Flavobacteriaceae</taxon>
        <taxon>Arenibacter</taxon>
    </lineage>
</organism>
<keyword evidence="1" id="KW-0472">Membrane</keyword>
<keyword evidence="1" id="KW-0812">Transmembrane</keyword>
<dbReference type="AlphaFoldDB" id="A0A1X7KA52"/>
<dbReference type="Proteomes" id="UP000193420">
    <property type="component" value="Unassembled WGS sequence"/>
</dbReference>
<accession>A0A1X7KA52</accession>
<keyword evidence="3" id="KW-1185">Reference proteome</keyword>
<evidence type="ECO:0000313" key="3">
    <source>
        <dbReference type="Proteomes" id="UP000193420"/>
    </source>
</evidence>
<evidence type="ECO:0000256" key="1">
    <source>
        <dbReference type="SAM" id="Phobius"/>
    </source>
</evidence>
<gene>
    <name evidence="2" type="ORF">SAMN03080602_02656</name>
</gene>
<sequence length="49" mass="5717">MMKGMQYLRELLVGKSDGIEVPMTLKLLLILIFLCFFLALFSILLYTFE</sequence>
<name>A0A1X7KA52_9FLAO</name>
<keyword evidence="1" id="KW-1133">Transmembrane helix</keyword>